<feature type="signal peptide" evidence="4">
    <location>
        <begin position="1"/>
        <end position="27"/>
    </location>
</feature>
<dbReference type="VEuPathDB" id="FungiDB:CAWG_00726"/>
<dbReference type="EMBL" id="CH672346">
    <property type="protein sequence ID" value="EEQ42514.1"/>
    <property type="molecule type" value="Genomic_DNA"/>
</dbReference>
<protein>
    <recommendedName>
        <fullName evidence="7">60S ribosomal protein L34-B</fullName>
    </recommendedName>
</protein>
<dbReference type="Pfam" id="PF01199">
    <property type="entry name" value="Ribosomal_L34e"/>
    <property type="match status" value="1"/>
</dbReference>
<organism evidence="5 6">
    <name type="scientific">Candida albicans (strain WO-1)</name>
    <name type="common">Yeast</name>
    <dbReference type="NCBI Taxonomy" id="294748"/>
    <lineage>
        <taxon>Eukaryota</taxon>
        <taxon>Fungi</taxon>
        <taxon>Dikarya</taxon>
        <taxon>Ascomycota</taxon>
        <taxon>Saccharomycotina</taxon>
        <taxon>Pichiomycetes</taxon>
        <taxon>Debaryomycetaceae</taxon>
        <taxon>Candida/Lodderomyces clade</taxon>
        <taxon>Candida</taxon>
    </lineage>
</organism>
<dbReference type="InterPro" id="IPR018065">
    <property type="entry name" value="Ribosomal_eL34_CS"/>
</dbReference>
<dbReference type="GO" id="GO:0005840">
    <property type="term" value="C:ribosome"/>
    <property type="evidence" value="ECO:0007669"/>
    <property type="project" value="UniProtKB-KW"/>
</dbReference>
<evidence type="ECO:0000256" key="4">
    <source>
        <dbReference type="SAM" id="SignalP"/>
    </source>
</evidence>
<evidence type="ECO:0008006" key="7">
    <source>
        <dbReference type="Google" id="ProtNLM"/>
    </source>
</evidence>
<dbReference type="GO" id="GO:1990904">
    <property type="term" value="C:ribonucleoprotein complex"/>
    <property type="evidence" value="ECO:0007669"/>
    <property type="project" value="UniProtKB-KW"/>
</dbReference>
<gene>
    <name evidence="5" type="ORF">CAWG_00726</name>
</gene>
<evidence type="ECO:0000313" key="6">
    <source>
        <dbReference type="Proteomes" id="UP000001429"/>
    </source>
</evidence>
<keyword evidence="2" id="KW-0689">Ribosomal protein</keyword>
<dbReference type="OrthoDB" id="277449at2759"/>
<dbReference type="GO" id="GO:0003735">
    <property type="term" value="F:structural constituent of ribosome"/>
    <property type="evidence" value="ECO:0007669"/>
    <property type="project" value="InterPro"/>
</dbReference>
<keyword evidence="6" id="KW-1185">Reference proteome</keyword>
<dbReference type="Gene3D" id="6.20.370.70">
    <property type="match status" value="1"/>
</dbReference>
<dbReference type="AlphaFoldDB" id="C4YDX8"/>
<reference evidence="5 6" key="1">
    <citation type="journal article" date="2009" name="Nature">
        <title>Evolution of pathogenicity and sexual reproduction in eight Candida genomes.</title>
        <authorList>
            <person name="Butler G."/>
            <person name="Rasmussen M.D."/>
            <person name="Lin M.F."/>
            <person name="Santos M.A."/>
            <person name="Sakthikumar S."/>
            <person name="Munro C.A."/>
            <person name="Rheinbay E."/>
            <person name="Grabherr M."/>
            <person name="Forche A."/>
            <person name="Reedy J.L."/>
            <person name="Agrafioti I."/>
            <person name="Arnaud M.B."/>
            <person name="Bates S."/>
            <person name="Brown A.J."/>
            <person name="Brunke S."/>
            <person name="Costanzo M.C."/>
            <person name="Fitzpatrick D.A."/>
            <person name="de Groot P.W."/>
            <person name="Harris D."/>
            <person name="Hoyer L.L."/>
            <person name="Hube B."/>
            <person name="Klis F.M."/>
            <person name="Kodira C."/>
            <person name="Lennard N."/>
            <person name="Logue M.E."/>
            <person name="Martin R."/>
            <person name="Neiman A.M."/>
            <person name="Nikolaou E."/>
            <person name="Quail M.A."/>
            <person name="Quinn J."/>
            <person name="Santos M.C."/>
            <person name="Schmitzberger F.F."/>
            <person name="Sherlock G."/>
            <person name="Shah P."/>
            <person name="Silverstein K.A."/>
            <person name="Skrzypek M.S."/>
            <person name="Soll D."/>
            <person name="Staggs R."/>
            <person name="Stansfield I."/>
            <person name="Stumpf M.P."/>
            <person name="Sudbery P.E."/>
            <person name="Srikantha T."/>
            <person name="Zeng Q."/>
            <person name="Berman J."/>
            <person name="Berriman M."/>
            <person name="Heitman J."/>
            <person name="Gow N.A."/>
            <person name="Lorenz M.C."/>
            <person name="Birren B.W."/>
            <person name="Kellis M."/>
            <person name="Cuomo C.A."/>
        </authorList>
    </citation>
    <scope>NUCLEOTIDE SEQUENCE [LARGE SCALE GENOMIC DNA]</scope>
    <source>
        <strain evidence="5 6">WO-1</strain>
    </source>
</reference>
<dbReference type="HOGENOM" id="CLU_1570448_0_0_1"/>
<evidence type="ECO:0000256" key="3">
    <source>
        <dbReference type="ARBA" id="ARBA00023274"/>
    </source>
</evidence>
<dbReference type="InterPro" id="IPR038562">
    <property type="entry name" value="Ribosomal_eL34_C_sf"/>
</dbReference>
<evidence type="ECO:0000256" key="2">
    <source>
        <dbReference type="ARBA" id="ARBA00022980"/>
    </source>
</evidence>
<feature type="chain" id="PRO_5002944649" description="60S ribosomal protein L34-B" evidence="4">
    <location>
        <begin position="28"/>
        <end position="180"/>
    </location>
</feature>
<dbReference type="GO" id="GO:0006412">
    <property type="term" value="P:translation"/>
    <property type="evidence" value="ECO:0007669"/>
    <property type="project" value="InterPro"/>
</dbReference>
<dbReference type="PROSITE" id="PS01145">
    <property type="entry name" value="RIBOSOMAL_L34E"/>
    <property type="match status" value="1"/>
</dbReference>
<keyword evidence="3" id="KW-0687">Ribonucleoprotein</keyword>
<proteinExistence type="inferred from homology"/>
<evidence type="ECO:0000313" key="5">
    <source>
        <dbReference type="EMBL" id="EEQ42514.1"/>
    </source>
</evidence>
<sequence>MHTIFCVNVWHRYRLFFFSLFFHSANLHPNERISHIENLNFLVFCFLDSIYNNTYQQWLNVSPTEEEIHVYNTRSNKIKVVKTPGGKLVAQHVKKAASRVKCGDCGSALAGISTLRPRQYAQVSKTHKTVQRAYGGSRCANCVKERIVRAFLIEEQKIVKRVLKEQQDKEKKAAKKTGKK</sequence>
<accession>C4YDX8</accession>
<dbReference type="PaxDb" id="5476-C4YDX8"/>
<dbReference type="Proteomes" id="UP000001429">
    <property type="component" value="Chromosome 1"/>
</dbReference>
<dbReference type="OMA" id="RAYGGFM"/>
<dbReference type="PANTHER" id="PTHR10759">
    <property type="entry name" value="60S RIBOSOMAL PROTEIN L34"/>
    <property type="match status" value="1"/>
</dbReference>
<keyword evidence="4" id="KW-0732">Signal</keyword>
<evidence type="ECO:0000256" key="1">
    <source>
        <dbReference type="ARBA" id="ARBA00009875"/>
    </source>
</evidence>
<dbReference type="InterPro" id="IPR008195">
    <property type="entry name" value="Ribosomal_eL34"/>
</dbReference>
<dbReference type="Gene3D" id="6.20.340.10">
    <property type="match status" value="1"/>
</dbReference>
<name>C4YDX8_CANAW</name>
<dbReference type="PRINTS" id="PR01250">
    <property type="entry name" value="RIBOSOMALL34"/>
</dbReference>
<comment type="similarity">
    <text evidence="1">Belongs to the eukaryotic ribosomal protein eL34 family.</text>
</comment>